<dbReference type="GO" id="GO:0001614">
    <property type="term" value="F:purinergic nucleotide receptor activity"/>
    <property type="evidence" value="ECO:0007669"/>
    <property type="project" value="InterPro"/>
</dbReference>
<dbReference type="EMBL" id="CAJNOM010000046">
    <property type="protein sequence ID" value="CAF0910846.1"/>
    <property type="molecule type" value="Genomic_DNA"/>
</dbReference>
<dbReference type="PRINTS" id="PR01307">
    <property type="entry name" value="P2XRECEPTOR"/>
</dbReference>
<dbReference type="GO" id="GO:0070588">
    <property type="term" value="P:calcium ion transmembrane transport"/>
    <property type="evidence" value="ECO:0007669"/>
    <property type="project" value="TreeGrafter"/>
</dbReference>
<evidence type="ECO:0000313" key="15">
    <source>
        <dbReference type="Proteomes" id="UP000663877"/>
    </source>
</evidence>
<evidence type="ECO:0000256" key="1">
    <source>
        <dbReference type="ARBA" id="ARBA00004308"/>
    </source>
</evidence>
<dbReference type="Gene3D" id="2.60.490.10">
    <property type="entry name" value="atp-gated p2x4 ion channel domain"/>
    <property type="match status" value="1"/>
</dbReference>
<keyword evidence="7 10" id="KW-0472">Membrane</keyword>
<protein>
    <recommendedName>
        <fullName evidence="16">P2X purinoceptor</fullName>
    </recommendedName>
</protein>
<dbReference type="AlphaFoldDB" id="A0A813MVC4"/>
<feature type="transmembrane region" description="Helical" evidence="10">
    <location>
        <begin position="355"/>
        <end position="377"/>
    </location>
</feature>
<evidence type="ECO:0008006" key="16">
    <source>
        <dbReference type="Google" id="ProtNLM"/>
    </source>
</evidence>
<evidence type="ECO:0000256" key="5">
    <source>
        <dbReference type="ARBA" id="ARBA00022989"/>
    </source>
</evidence>
<dbReference type="Pfam" id="PF00864">
    <property type="entry name" value="P2X_receptor"/>
    <property type="match status" value="1"/>
</dbReference>
<dbReference type="NCBIfam" id="TIGR00863">
    <property type="entry name" value="P2X"/>
    <property type="match status" value="1"/>
</dbReference>
<keyword evidence="4 10" id="KW-0812">Transmembrane</keyword>
<dbReference type="InterPro" id="IPR001429">
    <property type="entry name" value="P2X_purnocptor"/>
</dbReference>
<reference evidence="11" key="1">
    <citation type="submission" date="2021-02" db="EMBL/GenBank/DDBJ databases">
        <authorList>
            <person name="Nowell W R."/>
        </authorList>
    </citation>
    <scope>NUCLEOTIDE SEQUENCE</scope>
</reference>
<keyword evidence="8" id="KW-1071">Ligand-gated ion channel</keyword>
<evidence type="ECO:0000256" key="10">
    <source>
        <dbReference type="SAM" id="Phobius"/>
    </source>
</evidence>
<evidence type="ECO:0000256" key="6">
    <source>
        <dbReference type="ARBA" id="ARBA00023065"/>
    </source>
</evidence>
<comment type="similarity">
    <text evidence="2">Belongs to the P2X receptor family.</text>
</comment>
<accession>A0A813MVC4</accession>
<evidence type="ECO:0000313" key="14">
    <source>
        <dbReference type="Proteomes" id="UP000663832"/>
    </source>
</evidence>
<evidence type="ECO:0000256" key="9">
    <source>
        <dbReference type="ARBA" id="ARBA00023303"/>
    </source>
</evidence>
<evidence type="ECO:0000313" key="12">
    <source>
        <dbReference type="EMBL" id="CAF0841388.1"/>
    </source>
</evidence>
<dbReference type="GO" id="GO:0005886">
    <property type="term" value="C:plasma membrane"/>
    <property type="evidence" value="ECO:0007669"/>
    <property type="project" value="InterPro"/>
</dbReference>
<proteinExistence type="inferred from homology"/>
<keyword evidence="9" id="KW-0407">Ion channel</keyword>
<dbReference type="PANTHER" id="PTHR10125">
    <property type="entry name" value="P2X PURINOCEPTOR"/>
    <property type="match status" value="1"/>
</dbReference>
<dbReference type="GO" id="GO:0004931">
    <property type="term" value="F:extracellularly ATP-gated monoatomic cation channel activity"/>
    <property type="evidence" value="ECO:0007669"/>
    <property type="project" value="InterPro"/>
</dbReference>
<evidence type="ECO:0000256" key="4">
    <source>
        <dbReference type="ARBA" id="ARBA00022692"/>
    </source>
</evidence>
<evidence type="ECO:0000256" key="3">
    <source>
        <dbReference type="ARBA" id="ARBA00022448"/>
    </source>
</evidence>
<comment type="subcellular location">
    <subcellularLocation>
        <location evidence="1">Endomembrane system</location>
    </subcellularLocation>
</comment>
<organism evidence="11 15">
    <name type="scientific">Adineta steineri</name>
    <dbReference type="NCBI Taxonomy" id="433720"/>
    <lineage>
        <taxon>Eukaryota</taxon>
        <taxon>Metazoa</taxon>
        <taxon>Spiralia</taxon>
        <taxon>Gnathifera</taxon>
        <taxon>Rotifera</taxon>
        <taxon>Eurotatoria</taxon>
        <taxon>Bdelloidea</taxon>
        <taxon>Adinetida</taxon>
        <taxon>Adinetidae</taxon>
        <taxon>Adineta</taxon>
    </lineage>
</organism>
<keyword evidence="14" id="KW-1185">Reference proteome</keyword>
<dbReference type="Gene3D" id="1.10.287.940">
    <property type="entry name" value="atp-gated p2x4 ion channel"/>
    <property type="match status" value="1"/>
</dbReference>
<dbReference type="GO" id="GO:0098794">
    <property type="term" value="C:postsynapse"/>
    <property type="evidence" value="ECO:0007669"/>
    <property type="project" value="GOC"/>
</dbReference>
<gene>
    <name evidence="11" type="ORF">BJG266_LOCUS763</name>
    <name evidence="12" type="ORF">QVE165_LOCUS6332</name>
    <name evidence="13" type="ORF">QVE165_LOCUS9995</name>
</gene>
<keyword evidence="3" id="KW-0813">Transport</keyword>
<evidence type="ECO:0000256" key="8">
    <source>
        <dbReference type="ARBA" id="ARBA00023286"/>
    </source>
</evidence>
<evidence type="ECO:0000256" key="2">
    <source>
        <dbReference type="ARBA" id="ARBA00009848"/>
    </source>
</evidence>
<dbReference type="GO" id="GO:0012505">
    <property type="term" value="C:endomembrane system"/>
    <property type="evidence" value="ECO:0007669"/>
    <property type="project" value="UniProtKB-SubCell"/>
</dbReference>
<name>A0A813MVC4_9BILA</name>
<feature type="transmembrane region" description="Helical" evidence="10">
    <location>
        <begin position="49"/>
        <end position="70"/>
    </location>
</feature>
<dbReference type="EMBL" id="CAJNOM010000026">
    <property type="protein sequence ID" value="CAF0841388.1"/>
    <property type="molecule type" value="Genomic_DNA"/>
</dbReference>
<dbReference type="GO" id="GO:0033198">
    <property type="term" value="P:response to ATP"/>
    <property type="evidence" value="ECO:0007669"/>
    <property type="project" value="InterPro"/>
</dbReference>
<evidence type="ECO:0000256" key="7">
    <source>
        <dbReference type="ARBA" id="ARBA00023136"/>
    </source>
</evidence>
<sequence length="438" mass="49982">MPETTCEKIKRYCSPFTYACAPSHLKSVLLSSVTEYETPKIITIHSYSIALTCRFVQLLILFYAFGYLMWYKRGYQDRDPSLISSVTLKVKGVASVNRNETITLDNADYVIPPQENNAIFIMTNFIQTDQQPKRCGEGVDITASVCTNDTQCKKFGPYPSKSNGRWTGKCRIPEGRCEMEGWCPVENDLSPPQPIMESLNFTIFVKNFIEFTRFNIARTNIFHGHENITQCIYHPENDKYCPIFRVEDLLKIVEPDDDERLKMLTFGAVVRIKIDWICNLDLGGDQCKPKYSFGRLDSRYKDERFSFGFNFRYASHWKFESDAHRTLTKAFGLRLIVTVTGEAGRFDFLVLTLNIGSMIGVLGLATFICDIVALYFCKQGSIYRKQKFQTVSLATGSVATAAAIATVNNQKPLDYEKYSLNQTRYKQMTSHLAIGDEC</sequence>
<comment type="caution">
    <text evidence="11">The sequence shown here is derived from an EMBL/GenBank/DDBJ whole genome shotgun (WGS) entry which is preliminary data.</text>
</comment>
<dbReference type="EMBL" id="CAJNOI010000002">
    <property type="protein sequence ID" value="CAF0726137.1"/>
    <property type="molecule type" value="Genomic_DNA"/>
</dbReference>
<evidence type="ECO:0000313" key="11">
    <source>
        <dbReference type="EMBL" id="CAF0726137.1"/>
    </source>
</evidence>
<evidence type="ECO:0000313" key="13">
    <source>
        <dbReference type="EMBL" id="CAF0910846.1"/>
    </source>
</evidence>
<dbReference type="OrthoDB" id="494673at2759"/>
<dbReference type="PANTHER" id="PTHR10125:SF31">
    <property type="entry name" value="P2X RECEPTOR E"/>
    <property type="match status" value="1"/>
</dbReference>
<keyword evidence="5 10" id="KW-1133">Transmembrane helix</keyword>
<dbReference type="InterPro" id="IPR059116">
    <property type="entry name" value="P2X_receptor"/>
</dbReference>
<dbReference type="Proteomes" id="UP000663877">
    <property type="component" value="Unassembled WGS sequence"/>
</dbReference>
<keyword evidence="6" id="KW-0406">Ion transport</keyword>
<dbReference type="Proteomes" id="UP000663832">
    <property type="component" value="Unassembled WGS sequence"/>
</dbReference>
<dbReference type="InterPro" id="IPR027309">
    <property type="entry name" value="P2X_extracellular_dom_sf"/>
</dbReference>